<dbReference type="HAMAP" id="MF_00902">
    <property type="entry name" value="TatC"/>
    <property type="match status" value="1"/>
</dbReference>
<keyword evidence="7" id="KW-1003">Cell membrane</keyword>
<dbReference type="Proteomes" id="UP001501842">
    <property type="component" value="Unassembled WGS sequence"/>
</dbReference>
<keyword evidence="4 7" id="KW-1133">Transmembrane helix</keyword>
<organism evidence="9 10">
    <name type="scientific">Actinocorallia aurantiaca</name>
    <dbReference type="NCBI Taxonomy" id="46204"/>
    <lineage>
        <taxon>Bacteria</taxon>
        <taxon>Bacillati</taxon>
        <taxon>Actinomycetota</taxon>
        <taxon>Actinomycetes</taxon>
        <taxon>Streptosporangiales</taxon>
        <taxon>Thermomonosporaceae</taxon>
        <taxon>Actinocorallia</taxon>
    </lineage>
</organism>
<dbReference type="EMBL" id="BAAATZ010000019">
    <property type="protein sequence ID" value="GAA2730980.1"/>
    <property type="molecule type" value="Genomic_DNA"/>
</dbReference>
<dbReference type="RefSeq" id="WP_344452637.1">
    <property type="nucleotide sequence ID" value="NZ_BAAATZ010000019.1"/>
</dbReference>
<evidence type="ECO:0000256" key="2">
    <source>
        <dbReference type="ARBA" id="ARBA00022692"/>
    </source>
</evidence>
<feature type="transmembrane region" description="Helical" evidence="7">
    <location>
        <begin position="85"/>
        <end position="107"/>
    </location>
</feature>
<evidence type="ECO:0000313" key="10">
    <source>
        <dbReference type="Proteomes" id="UP001501842"/>
    </source>
</evidence>
<keyword evidence="5 7" id="KW-0811">Translocation</keyword>
<evidence type="ECO:0000256" key="7">
    <source>
        <dbReference type="HAMAP-Rule" id="MF_00902"/>
    </source>
</evidence>
<comment type="function">
    <text evidence="7">Part of the twin-arginine translocation (Tat) system that transports large folded proteins containing a characteristic twin-arginine motif in their signal peptide across membranes. Together with TatB, TatC is part of a receptor directly interacting with Tat signal peptides.</text>
</comment>
<feature type="transmembrane region" description="Helical" evidence="7">
    <location>
        <begin position="119"/>
        <end position="140"/>
    </location>
</feature>
<feature type="region of interest" description="Disordered" evidence="8">
    <location>
        <begin position="271"/>
        <end position="290"/>
    </location>
</feature>
<evidence type="ECO:0000256" key="4">
    <source>
        <dbReference type="ARBA" id="ARBA00022989"/>
    </source>
</evidence>
<keyword evidence="3 7" id="KW-0653">Protein transport</keyword>
<evidence type="ECO:0000313" key="9">
    <source>
        <dbReference type="EMBL" id="GAA2730980.1"/>
    </source>
</evidence>
<accession>A0ABN3UE44</accession>
<feature type="transmembrane region" description="Helical" evidence="7">
    <location>
        <begin position="226"/>
        <end position="247"/>
    </location>
</feature>
<comment type="subcellular location">
    <subcellularLocation>
        <location evidence="7">Cell membrane</location>
        <topology evidence="7">Multi-pass membrane protein</topology>
    </subcellularLocation>
    <subcellularLocation>
        <location evidence="1">Membrane</location>
        <topology evidence="1">Multi-pass membrane protein</topology>
    </subcellularLocation>
</comment>
<feature type="transmembrane region" description="Helical" evidence="7">
    <location>
        <begin position="202"/>
        <end position="220"/>
    </location>
</feature>
<comment type="similarity">
    <text evidence="7">Belongs to the TatC family.</text>
</comment>
<evidence type="ECO:0000256" key="1">
    <source>
        <dbReference type="ARBA" id="ARBA00004141"/>
    </source>
</evidence>
<dbReference type="PRINTS" id="PR01840">
    <property type="entry name" value="TATCFAMILY"/>
</dbReference>
<comment type="caution">
    <text evidence="9">The sequence shown here is derived from an EMBL/GenBank/DDBJ whole genome shotgun (WGS) entry which is preliminary data.</text>
</comment>
<reference evidence="9 10" key="1">
    <citation type="journal article" date="2019" name="Int. J. Syst. Evol. Microbiol.">
        <title>The Global Catalogue of Microorganisms (GCM) 10K type strain sequencing project: providing services to taxonomists for standard genome sequencing and annotation.</title>
        <authorList>
            <consortium name="The Broad Institute Genomics Platform"/>
            <consortium name="The Broad Institute Genome Sequencing Center for Infectious Disease"/>
            <person name="Wu L."/>
            <person name="Ma J."/>
        </authorList>
    </citation>
    <scope>NUCLEOTIDE SEQUENCE [LARGE SCALE GENOMIC DNA]</scope>
    <source>
        <strain evidence="9 10">JCM 8201</strain>
    </source>
</reference>
<dbReference type="PANTHER" id="PTHR30371">
    <property type="entry name" value="SEC-INDEPENDENT PROTEIN TRANSLOCASE PROTEIN TATC"/>
    <property type="match status" value="1"/>
</dbReference>
<dbReference type="NCBIfam" id="TIGR00945">
    <property type="entry name" value="tatC"/>
    <property type="match status" value="1"/>
</dbReference>
<gene>
    <name evidence="7 9" type="primary">tatC</name>
    <name evidence="9" type="ORF">GCM10010439_45320</name>
</gene>
<evidence type="ECO:0000256" key="3">
    <source>
        <dbReference type="ARBA" id="ARBA00022927"/>
    </source>
</evidence>
<dbReference type="PANTHER" id="PTHR30371:SF0">
    <property type="entry name" value="SEC-INDEPENDENT PROTEIN TRANSLOCASE PROTEIN TATC, CHLOROPLASTIC-RELATED"/>
    <property type="match status" value="1"/>
</dbReference>
<feature type="transmembrane region" description="Helical" evidence="7">
    <location>
        <begin position="164"/>
        <end position="190"/>
    </location>
</feature>
<sequence>MSRLPDNPDGRMPLLDHLRELRNRVIKAMLGLLAGMVVGWLVKEQVWDILRDPFCAVPQSQELKGDSCALIVNGIFTSFFLNVKIAFIVGVLISSPLWLYQLWAFVAPGLLSKEKRWSLLFLALAIPLFLGGAVLAYFTIEKGLSIFLDFAPEDVAPLITVDEYLGYLVTMLLVFGLAFELPLLVSILNLAGALPHSTIKKFRRTIVFLIFVFAAVATPSPDPFTMLALAAPVVVLYGLADGVAFLVDRRRAKQPSLYEGLADDETSVIEAEPFDIGEPIGPPGEGRVKS</sequence>
<protein>
    <recommendedName>
        <fullName evidence="7">Sec-independent protein translocase protein TatC</fullName>
    </recommendedName>
</protein>
<keyword evidence="2 7" id="KW-0812">Transmembrane</keyword>
<dbReference type="Pfam" id="PF00902">
    <property type="entry name" value="TatC"/>
    <property type="match status" value="1"/>
</dbReference>
<dbReference type="InterPro" id="IPR002033">
    <property type="entry name" value="TatC"/>
</dbReference>
<evidence type="ECO:0000256" key="8">
    <source>
        <dbReference type="SAM" id="MobiDB-lite"/>
    </source>
</evidence>
<evidence type="ECO:0000256" key="6">
    <source>
        <dbReference type="ARBA" id="ARBA00023136"/>
    </source>
</evidence>
<evidence type="ECO:0000256" key="5">
    <source>
        <dbReference type="ARBA" id="ARBA00023010"/>
    </source>
</evidence>
<comment type="subunit">
    <text evidence="7">The Tat system comprises two distinct complexes: a TatABC complex, containing multiple copies of TatA, TatB and TatC subunits, and a separate TatA complex, containing only TatA subunits. Substrates initially bind to the TatABC complex, which probably triggers association of the separate TatA complex to form the active translocon.</text>
</comment>
<proteinExistence type="inferred from homology"/>
<name>A0ABN3UE44_9ACTN</name>
<keyword evidence="10" id="KW-1185">Reference proteome</keyword>
<feature type="transmembrane region" description="Helical" evidence="7">
    <location>
        <begin position="21"/>
        <end position="42"/>
    </location>
</feature>
<keyword evidence="7" id="KW-0813">Transport</keyword>
<keyword evidence="6 7" id="KW-0472">Membrane</keyword>